<dbReference type="AlphaFoldDB" id="A0AA88R4U6"/>
<comment type="caution">
    <text evidence="8">The sequence shown here is derived from an EMBL/GenBank/DDBJ whole genome shotgun (WGS) entry which is preliminary data.</text>
</comment>
<protein>
    <submittedName>
        <fullName evidence="8">Uncharacterized protein</fullName>
    </submittedName>
</protein>
<gene>
    <name evidence="8" type="ORF">RJ640_012376</name>
</gene>
<dbReference type="Pfam" id="PF08137">
    <property type="entry name" value="DVL"/>
    <property type="match status" value="1"/>
</dbReference>
<evidence type="ECO:0000256" key="2">
    <source>
        <dbReference type="ARBA" id="ARBA00022473"/>
    </source>
</evidence>
<keyword evidence="2" id="KW-0217">Developmental protein</keyword>
<comment type="similarity">
    <text evidence="7">Belongs to the DVL/RTFL small polypeptides family.</text>
</comment>
<evidence type="ECO:0000256" key="6">
    <source>
        <dbReference type="ARBA" id="ARBA00023136"/>
    </source>
</evidence>
<reference evidence="8" key="1">
    <citation type="submission" date="2022-12" db="EMBL/GenBank/DDBJ databases">
        <title>Draft genome assemblies for two species of Escallonia (Escalloniales).</title>
        <authorList>
            <person name="Chanderbali A."/>
            <person name="Dervinis C."/>
            <person name="Anghel I."/>
            <person name="Soltis D."/>
            <person name="Soltis P."/>
            <person name="Zapata F."/>
        </authorList>
    </citation>
    <scope>NUCLEOTIDE SEQUENCE</scope>
    <source>
        <strain evidence="8">UCBG92.1500</strain>
        <tissue evidence="8">Leaf</tissue>
    </source>
</reference>
<dbReference type="InterPro" id="IPR051525">
    <property type="entry name" value="DVL_RTFL_regulatory"/>
</dbReference>
<keyword evidence="4" id="KW-0812">Transmembrane</keyword>
<dbReference type="GO" id="GO:0048367">
    <property type="term" value="P:shoot system development"/>
    <property type="evidence" value="ECO:0007669"/>
    <property type="project" value="UniProtKB-ARBA"/>
</dbReference>
<dbReference type="PANTHER" id="PTHR33102">
    <property type="entry name" value="DVL19-RELATED-RELATED"/>
    <property type="match status" value="1"/>
</dbReference>
<dbReference type="EMBL" id="JAVXUO010002200">
    <property type="protein sequence ID" value="KAK2975365.1"/>
    <property type="molecule type" value="Genomic_DNA"/>
</dbReference>
<dbReference type="InterPro" id="IPR012552">
    <property type="entry name" value="DVL"/>
</dbReference>
<evidence type="ECO:0000313" key="8">
    <source>
        <dbReference type="EMBL" id="KAK2975365.1"/>
    </source>
</evidence>
<proteinExistence type="inferred from homology"/>
<evidence type="ECO:0000256" key="1">
    <source>
        <dbReference type="ARBA" id="ARBA00004162"/>
    </source>
</evidence>
<dbReference type="Proteomes" id="UP001187471">
    <property type="component" value="Unassembled WGS sequence"/>
</dbReference>
<sequence>MGGGVCCSPSSKCSSGINRRIRAPSASAAAGAGCSWAELWRRCVEVVKQHKTRLYILRRCVSMLLCWRAHAIRINVYISPVITAATSCRRHLGLAGPAQGEADLIAGYDFPLADIDVGLALDLLDLGGLDEKQAMAMEGACFFHFSFLVTEVLKQDKLEIFYPPNKGVKAEQYAIQCSHKLPEKNPFVKRGGANRMGETEAGADHLEALTSRDTKFHRRSYTHTCLVLHPSTDPIRTKKPSLPPKRGMITEQIVEGIADTVASAAAKTAKAVCSMWKGGGSGASSGSASPPTSGYNTDGVTLSCVVILRFIGNKFRIAQNILGSASVIPSYKSRKEQSALEARNPDLSSKVVAMRQQENVIHSPS</sequence>
<comment type="subcellular location">
    <subcellularLocation>
        <location evidence="1">Cell membrane</location>
        <topology evidence="1">Single-pass membrane protein</topology>
    </subcellularLocation>
</comment>
<keyword evidence="5" id="KW-1133">Transmembrane helix</keyword>
<name>A0AA88R4U6_9ASTE</name>
<accession>A0AA88R4U6</accession>
<organism evidence="8 9">
    <name type="scientific">Escallonia rubra</name>
    <dbReference type="NCBI Taxonomy" id="112253"/>
    <lineage>
        <taxon>Eukaryota</taxon>
        <taxon>Viridiplantae</taxon>
        <taxon>Streptophyta</taxon>
        <taxon>Embryophyta</taxon>
        <taxon>Tracheophyta</taxon>
        <taxon>Spermatophyta</taxon>
        <taxon>Magnoliopsida</taxon>
        <taxon>eudicotyledons</taxon>
        <taxon>Gunneridae</taxon>
        <taxon>Pentapetalae</taxon>
        <taxon>asterids</taxon>
        <taxon>campanulids</taxon>
        <taxon>Escalloniales</taxon>
        <taxon>Escalloniaceae</taxon>
        <taxon>Escallonia</taxon>
    </lineage>
</organism>
<keyword evidence="6" id="KW-0472">Membrane</keyword>
<evidence type="ECO:0000256" key="4">
    <source>
        <dbReference type="ARBA" id="ARBA00022692"/>
    </source>
</evidence>
<keyword evidence="9" id="KW-1185">Reference proteome</keyword>
<keyword evidence="3" id="KW-1003">Cell membrane</keyword>
<dbReference type="GO" id="GO:0008285">
    <property type="term" value="P:negative regulation of cell population proliferation"/>
    <property type="evidence" value="ECO:0007669"/>
    <property type="project" value="InterPro"/>
</dbReference>
<evidence type="ECO:0000313" key="9">
    <source>
        <dbReference type="Proteomes" id="UP001187471"/>
    </source>
</evidence>
<evidence type="ECO:0000256" key="7">
    <source>
        <dbReference type="ARBA" id="ARBA00024340"/>
    </source>
</evidence>
<evidence type="ECO:0000256" key="3">
    <source>
        <dbReference type="ARBA" id="ARBA00022475"/>
    </source>
</evidence>
<evidence type="ECO:0000256" key="5">
    <source>
        <dbReference type="ARBA" id="ARBA00022989"/>
    </source>
</evidence>
<dbReference type="GO" id="GO:0005886">
    <property type="term" value="C:plasma membrane"/>
    <property type="evidence" value="ECO:0007669"/>
    <property type="project" value="UniProtKB-SubCell"/>
</dbReference>